<sequence length="260" mass="28644">MKSQVALCFLAGICVSFANAFTDDEGGEVRYPQCNRAVPLPPWRKSYRITCTHLCKGWPIRYGYEPDGIPCGVLPYSRRKNVCKAGNCVPASAPHTGPGQYKYSTTTRATTSKRVVTTYEPATPEEHVTTYIPHTSKRPRGVTTHERTTPKERLTTYIPTTSEVTRPGRRYFTTSRMTFGTQRNTAVEDSRKSPHPAVASTTIATTRSGSEPNLATEDHKASQASFSNILSTITDSSTARSNAVSEAILITEEIHPAREV</sequence>
<reference evidence="2" key="1">
    <citation type="journal article" date="2017" name="Front. Cell. Infect. Microbiol.">
        <title>The Distinct Transcriptional Response of the Midgut of Amblyomma sculptum and Amblyomma aureolatum Ticks to Rickettsia rickettsii Correlates to Their Differences in Susceptibility to Infection.</title>
        <authorList>
            <person name="Martins L.A."/>
            <person name="Galletti M.F.B.M."/>
            <person name="Ribeiro J.M."/>
            <person name="Fujita A."/>
            <person name="Costa F.B."/>
            <person name="Labruna M.B."/>
            <person name="Daffre S."/>
            <person name="Fogaca A.C."/>
        </authorList>
    </citation>
    <scope>NUCLEOTIDE SEQUENCE</scope>
</reference>
<organism evidence="2">
    <name type="scientific">Amblyomma aureolatum</name>
    <dbReference type="NCBI Taxonomy" id="187763"/>
    <lineage>
        <taxon>Eukaryota</taxon>
        <taxon>Metazoa</taxon>
        <taxon>Ecdysozoa</taxon>
        <taxon>Arthropoda</taxon>
        <taxon>Chelicerata</taxon>
        <taxon>Arachnida</taxon>
        <taxon>Acari</taxon>
        <taxon>Parasitiformes</taxon>
        <taxon>Ixodida</taxon>
        <taxon>Ixodoidea</taxon>
        <taxon>Ixodidae</taxon>
        <taxon>Amblyomminae</taxon>
        <taxon>Amblyomma</taxon>
    </lineage>
</organism>
<protein>
    <submittedName>
        <fullName evidence="2">Putative conserved secreted protein</fullName>
    </submittedName>
</protein>
<name>A0A1E1XEL4_9ACAR</name>
<accession>A0A1E1XEL4</accession>
<dbReference type="AlphaFoldDB" id="A0A1E1XEL4"/>
<evidence type="ECO:0000313" key="2">
    <source>
        <dbReference type="EMBL" id="JAT97683.1"/>
    </source>
</evidence>
<dbReference type="EMBL" id="GFAC01001505">
    <property type="protein sequence ID" value="JAT97683.1"/>
    <property type="molecule type" value="mRNA"/>
</dbReference>
<feature type="chain" id="PRO_5009116069" evidence="1">
    <location>
        <begin position="21"/>
        <end position="260"/>
    </location>
</feature>
<keyword evidence="1" id="KW-0732">Signal</keyword>
<feature type="non-terminal residue" evidence="2">
    <location>
        <position position="260"/>
    </location>
</feature>
<proteinExistence type="evidence at transcript level"/>
<evidence type="ECO:0000256" key="1">
    <source>
        <dbReference type="SAM" id="SignalP"/>
    </source>
</evidence>
<feature type="signal peptide" evidence="1">
    <location>
        <begin position="1"/>
        <end position="20"/>
    </location>
</feature>